<dbReference type="Pfam" id="PF00581">
    <property type="entry name" value="Rhodanese"/>
    <property type="match status" value="1"/>
</dbReference>
<evidence type="ECO:0000256" key="8">
    <source>
        <dbReference type="SAM" id="MobiDB-lite"/>
    </source>
</evidence>
<dbReference type="GO" id="GO:0005634">
    <property type="term" value="C:nucleus"/>
    <property type="evidence" value="ECO:0000318"/>
    <property type="project" value="GO_Central"/>
</dbReference>
<keyword evidence="3" id="KW-0132">Cell division</keyword>
<dbReference type="InterPro" id="IPR001763">
    <property type="entry name" value="Rhodanese-like_dom"/>
</dbReference>
<dbReference type="KEGG" id="tca:658006"/>
<evidence type="ECO:0000256" key="2">
    <source>
        <dbReference type="ARBA" id="ARBA00013064"/>
    </source>
</evidence>
<keyword evidence="11" id="KW-1185">Reference proteome</keyword>
<dbReference type="FunFam" id="3.40.250.10:FF:000036">
    <property type="entry name" value="M-phase inducer phosphatase"/>
    <property type="match status" value="1"/>
</dbReference>
<reference evidence="10 11" key="1">
    <citation type="journal article" date="2008" name="Nature">
        <title>The genome of the model beetle and pest Tribolium castaneum.</title>
        <authorList>
            <consortium name="Tribolium Genome Sequencing Consortium"/>
            <person name="Richards S."/>
            <person name="Gibbs R.A."/>
            <person name="Weinstock G.M."/>
            <person name="Brown S.J."/>
            <person name="Denell R."/>
            <person name="Beeman R.W."/>
            <person name="Gibbs R."/>
            <person name="Beeman R.W."/>
            <person name="Brown S.J."/>
            <person name="Bucher G."/>
            <person name="Friedrich M."/>
            <person name="Grimmelikhuijzen C.J."/>
            <person name="Klingler M."/>
            <person name="Lorenzen M."/>
            <person name="Richards S."/>
            <person name="Roth S."/>
            <person name="Schroder R."/>
            <person name="Tautz D."/>
            <person name="Zdobnov E.M."/>
            <person name="Muzny D."/>
            <person name="Gibbs R.A."/>
            <person name="Weinstock G.M."/>
            <person name="Attaway T."/>
            <person name="Bell S."/>
            <person name="Buhay C.J."/>
            <person name="Chandrabose M.N."/>
            <person name="Chavez D."/>
            <person name="Clerk-Blankenburg K.P."/>
            <person name="Cree A."/>
            <person name="Dao M."/>
            <person name="Davis C."/>
            <person name="Chacko J."/>
            <person name="Dinh H."/>
            <person name="Dugan-Rocha S."/>
            <person name="Fowler G."/>
            <person name="Garner T.T."/>
            <person name="Garnes J."/>
            <person name="Gnirke A."/>
            <person name="Hawes A."/>
            <person name="Hernandez J."/>
            <person name="Hines S."/>
            <person name="Holder M."/>
            <person name="Hume J."/>
            <person name="Jhangiani S.N."/>
            <person name="Joshi V."/>
            <person name="Khan Z.M."/>
            <person name="Jackson L."/>
            <person name="Kovar C."/>
            <person name="Kowis A."/>
            <person name="Lee S."/>
            <person name="Lewis L.R."/>
            <person name="Margolis J."/>
            <person name="Morgan M."/>
            <person name="Nazareth L.V."/>
            <person name="Nguyen N."/>
            <person name="Okwuonu G."/>
            <person name="Parker D."/>
            <person name="Richards S."/>
            <person name="Ruiz S.J."/>
            <person name="Santibanez J."/>
            <person name="Savard J."/>
            <person name="Scherer S.E."/>
            <person name="Schneider B."/>
            <person name="Sodergren E."/>
            <person name="Tautz D."/>
            <person name="Vattahil S."/>
            <person name="Villasana D."/>
            <person name="White C.S."/>
            <person name="Wright R."/>
            <person name="Park Y."/>
            <person name="Beeman R.W."/>
            <person name="Lord J."/>
            <person name="Oppert B."/>
            <person name="Lorenzen M."/>
            <person name="Brown S."/>
            <person name="Wang L."/>
            <person name="Savard J."/>
            <person name="Tautz D."/>
            <person name="Richards S."/>
            <person name="Weinstock G."/>
            <person name="Gibbs R.A."/>
            <person name="Liu Y."/>
            <person name="Worley K."/>
            <person name="Weinstock G."/>
            <person name="Elsik C.G."/>
            <person name="Reese J.T."/>
            <person name="Elhaik E."/>
            <person name="Landan G."/>
            <person name="Graur D."/>
            <person name="Arensburger P."/>
            <person name="Atkinson P."/>
            <person name="Beeman R.W."/>
            <person name="Beidler J."/>
            <person name="Brown S.J."/>
            <person name="Demuth J.P."/>
            <person name="Drury D.W."/>
            <person name="Du Y.Z."/>
            <person name="Fujiwara H."/>
            <person name="Lorenzen M."/>
            <person name="Maselli V."/>
            <person name="Osanai M."/>
            <person name="Park Y."/>
            <person name="Robertson H.M."/>
            <person name="Tu Z."/>
            <person name="Wang J.J."/>
            <person name="Wang S."/>
            <person name="Richards S."/>
            <person name="Song H."/>
            <person name="Zhang L."/>
            <person name="Sodergren E."/>
            <person name="Werner D."/>
            <person name="Stanke M."/>
            <person name="Morgenstern B."/>
            <person name="Solovyev V."/>
            <person name="Kosarev P."/>
            <person name="Brown G."/>
            <person name="Chen H.C."/>
            <person name="Ermolaeva O."/>
            <person name="Hlavina W."/>
            <person name="Kapustin Y."/>
            <person name="Kiryutin B."/>
            <person name="Kitts P."/>
            <person name="Maglott D."/>
            <person name="Pruitt K."/>
            <person name="Sapojnikov V."/>
            <person name="Souvorov A."/>
            <person name="Mackey A.J."/>
            <person name="Waterhouse R.M."/>
            <person name="Wyder S."/>
            <person name="Zdobnov E.M."/>
            <person name="Zdobnov E.M."/>
            <person name="Wyder S."/>
            <person name="Kriventseva E.V."/>
            <person name="Kadowaki T."/>
            <person name="Bork P."/>
            <person name="Aranda M."/>
            <person name="Bao R."/>
            <person name="Beermann A."/>
            <person name="Berns N."/>
            <person name="Bolognesi R."/>
            <person name="Bonneton F."/>
            <person name="Bopp D."/>
            <person name="Brown S.J."/>
            <person name="Bucher G."/>
            <person name="Butts T."/>
            <person name="Chaumot A."/>
            <person name="Denell R.E."/>
            <person name="Ferrier D.E."/>
            <person name="Friedrich M."/>
            <person name="Gordon C.M."/>
            <person name="Jindra M."/>
            <person name="Klingler M."/>
            <person name="Lan Q."/>
            <person name="Lattorff H.M."/>
            <person name="Laudet V."/>
            <person name="von Levetsow C."/>
            <person name="Liu Z."/>
            <person name="Lutz R."/>
            <person name="Lynch J.A."/>
            <person name="da Fonseca R.N."/>
            <person name="Posnien N."/>
            <person name="Reuter R."/>
            <person name="Roth S."/>
            <person name="Savard J."/>
            <person name="Schinko J.B."/>
            <person name="Schmitt C."/>
            <person name="Schoppmeier M."/>
            <person name="Schroder R."/>
            <person name="Shippy T.D."/>
            <person name="Simonnet F."/>
            <person name="Marques-Souza H."/>
            <person name="Tautz D."/>
            <person name="Tomoyasu Y."/>
            <person name="Trauner J."/>
            <person name="Van der Zee M."/>
            <person name="Vervoort M."/>
            <person name="Wittkopp N."/>
            <person name="Wimmer E.A."/>
            <person name="Yang X."/>
            <person name="Jones A.K."/>
            <person name="Sattelle D.B."/>
            <person name="Ebert P.R."/>
            <person name="Nelson D."/>
            <person name="Scott J.G."/>
            <person name="Beeman R.W."/>
            <person name="Muthukrishnan S."/>
            <person name="Kramer K.J."/>
            <person name="Arakane Y."/>
            <person name="Beeman R.W."/>
            <person name="Zhu Q."/>
            <person name="Hogenkamp D."/>
            <person name="Dixit R."/>
            <person name="Oppert B."/>
            <person name="Jiang H."/>
            <person name="Zou Z."/>
            <person name="Marshall J."/>
            <person name="Elpidina E."/>
            <person name="Vinokurov K."/>
            <person name="Oppert C."/>
            <person name="Zou Z."/>
            <person name="Evans J."/>
            <person name="Lu Z."/>
            <person name="Zhao P."/>
            <person name="Sumathipala N."/>
            <person name="Altincicek B."/>
            <person name="Vilcinskas A."/>
            <person name="Williams M."/>
            <person name="Hultmark D."/>
            <person name="Hetru C."/>
            <person name="Jiang H."/>
            <person name="Grimmelikhuijzen C.J."/>
            <person name="Hauser F."/>
            <person name="Cazzamali G."/>
            <person name="Williamson M."/>
            <person name="Park Y."/>
            <person name="Li B."/>
            <person name="Tanaka Y."/>
            <person name="Predel R."/>
            <person name="Neupert S."/>
            <person name="Schachtner J."/>
            <person name="Verleyen P."/>
            <person name="Raible F."/>
            <person name="Bork P."/>
            <person name="Friedrich M."/>
            <person name="Walden K.K."/>
            <person name="Robertson H.M."/>
            <person name="Angeli S."/>
            <person name="Foret S."/>
            <person name="Bucher G."/>
            <person name="Schuetz S."/>
            <person name="Maleszka R."/>
            <person name="Wimmer E.A."/>
            <person name="Beeman R.W."/>
            <person name="Lorenzen M."/>
            <person name="Tomoyasu Y."/>
            <person name="Miller S.C."/>
            <person name="Grossmann D."/>
            <person name="Bucher G."/>
        </authorList>
    </citation>
    <scope>NUCLEOTIDE SEQUENCE [LARGE SCALE GENOMIC DNA]</scope>
    <source>
        <strain evidence="10 11">Georgia GA2</strain>
    </source>
</reference>
<gene>
    <name evidence="10" type="primary">AUGUSTUS-3.0.2_01885</name>
    <name evidence="10" type="ORF">TcasGA2_TC001885</name>
</gene>
<dbReference type="Gene3D" id="3.40.250.10">
    <property type="entry name" value="Rhodanese-like domain"/>
    <property type="match status" value="1"/>
</dbReference>
<dbReference type="GO" id="GO:0010256">
    <property type="term" value="P:endomembrane system organization"/>
    <property type="evidence" value="ECO:0007669"/>
    <property type="project" value="UniProtKB-ARBA"/>
</dbReference>
<dbReference type="GO" id="GO:0010971">
    <property type="term" value="P:positive regulation of G2/M transition of mitotic cell cycle"/>
    <property type="evidence" value="ECO:0000318"/>
    <property type="project" value="GO_Central"/>
</dbReference>
<dbReference type="eggNOG" id="KOG3772">
    <property type="taxonomic scope" value="Eukaryota"/>
</dbReference>
<evidence type="ECO:0000256" key="6">
    <source>
        <dbReference type="ARBA" id="ARBA00023306"/>
    </source>
</evidence>
<dbReference type="FunCoup" id="D7EJP9">
    <property type="interactions" value="401"/>
</dbReference>
<evidence type="ECO:0000256" key="7">
    <source>
        <dbReference type="ARBA" id="ARBA00051722"/>
    </source>
</evidence>
<dbReference type="PANTHER" id="PTHR10828">
    <property type="entry name" value="M-PHASE INDUCER PHOSPHATASE DUAL SPECIFICITY PHOSPHATASE CDC25"/>
    <property type="match status" value="1"/>
</dbReference>
<comment type="similarity">
    <text evidence="1">Belongs to the MPI phosphatase family.</text>
</comment>
<dbReference type="HOGENOM" id="CLU_014464_3_1_1"/>
<dbReference type="EMBL" id="KQ971307">
    <property type="protein sequence ID" value="EFA12824.1"/>
    <property type="molecule type" value="Genomic_DNA"/>
</dbReference>
<keyword evidence="4" id="KW-0378">Hydrolase</keyword>
<dbReference type="GO" id="GO:0000086">
    <property type="term" value="P:G2/M transition of mitotic cell cycle"/>
    <property type="evidence" value="ECO:0000318"/>
    <property type="project" value="GO_Central"/>
</dbReference>
<dbReference type="InterPro" id="IPR000751">
    <property type="entry name" value="MPI_Phosphatase"/>
</dbReference>
<evidence type="ECO:0000256" key="3">
    <source>
        <dbReference type="ARBA" id="ARBA00022618"/>
    </source>
</evidence>
<protein>
    <recommendedName>
        <fullName evidence="2">protein-tyrosine-phosphatase</fullName>
        <ecNumber evidence="2">3.1.3.48</ecNumber>
    </recommendedName>
</protein>
<name>D7EJP9_TRICA</name>
<dbReference type="GO" id="GO:0051301">
    <property type="term" value="P:cell division"/>
    <property type="evidence" value="ECO:0007669"/>
    <property type="project" value="UniProtKB-KW"/>
</dbReference>
<dbReference type="SUPFAM" id="SSF52821">
    <property type="entry name" value="Rhodanese/Cell cycle control phosphatase"/>
    <property type="match status" value="1"/>
</dbReference>
<proteinExistence type="inferred from homology"/>
<feature type="region of interest" description="Disordered" evidence="8">
    <location>
        <begin position="189"/>
        <end position="217"/>
    </location>
</feature>
<dbReference type="PANTHER" id="PTHR10828:SF76">
    <property type="entry name" value="M-PHASE INDUCER PHOSPHATASE"/>
    <property type="match status" value="1"/>
</dbReference>
<evidence type="ECO:0000259" key="9">
    <source>
        <dbReference type="PROSITE" id="PS50206"/>
    </source>
</evidence>
<dbReference type="InterPro" id="IPR036873">
    <property type="entry name" value="Rhodanese-like_dom_sf"/>
</dbReference>
<keyword evidence="5" id="KW-0904">Protein phosphatase</keyword>
<dbReference type="SMART" id="SM00450">
    <property type="entry name" value="RHOD"/>
    <property type="match status" value="1"/>
</dbReference>
<dbReference type="AlphaFoldDB" id="D7EJP9"/>
<comment type="catalytic activity">
    <reaction evidence="7">
        <text>O-phospho-L-tyrosyl-[protein] + H2O = L-tyrosyl-[protein] + phosphate</text>
        <dbReference type="Rhea" id="RHEA:10684"/>
        <dbReference type="Rhea" id="RHEA-COMP:10136"/>
        <dbReference type="Rhea" id="RHEA-COMP:20101"/>
        <dbReference type="ChEBI" id="CHEBI:15377"/>
        <dbReference type="ChEBI" id="CHEBI:43474"/>
        <dbReference type="ChEBI" id="CHEBI:46858"/>
        <dbReference type="ChEBI" id="CHEBI:61978"/>
        <dbReference type="EC" id="3.1.3.48"/>
    </reaction>
</comment>
<evidence type="ECO:0000313" key="11">
    <source>
        <dbReference type="Proteomes" id="UP000007266"/>
    </source>
</evidence>
<dbReference type="GO" id="GO:0032502">
    <property type="term" value="P:developmental process"/>
    <property type="evidence" value="ECO:0007669"/>
    <property type="project" value="UniProtKB-ARBA"/>
</dbReference>
<dbReference type="OrthoDB" id="26523at2759"/>
<dbReference type="PhylomeDB" id="D7EJP9"/>
<dbReference type="GO" id="GO:0004725">
    <property type="term" value="F:protein tyrosine phosphatase activity"/>
    <property type="evidence" value="ECO:0000318"/>
    <property type="project" value="GO_Central"/>
</dbReference>
<dbReference type="CDD" id="cd01530">
    <property type="entry name" value="Cdc25"/>
    <property type="match status" value="1"/>
</dbReference>
<evidence type="ECO:0000256" key="1">
    <source>
        <dbReference type="ARBA" id="ARBA00011065"/>
    </source>
</evidence>
<keyword evidence="6" id="KW-0131">Cell cycle</keyword>
<dbReference type="Proteomes" id="UP000007266">
    <property type="component" value="Linkage group 1"/>
</dbReference>
<feature type="compositionally biased region" description="Basic and acidic residues" evidence="8">
    <location>
        <begin position="190"/>
        <end position="199"/>
    </location>
</feature>
<dbReference type="STRING" id="7070.D7EJP9"/>
<feature type="domain" description="Rhodanese" evidence="9">
    <location>
        <begin position="291"/>
        <end position="401"/>
    </location>
</feature>
<dbReference type="PROSITE" id="PS50206">
    <property type="entry name" value="RHODANESE_3"/>
    <property type="match status" value="1"/>
</dbReference>
<dbReference type="EC" id="3.1.3.48" evidence="2"/>
<dbReference type="OMA" id="LYTHEQI"/>
<accession>D7EJP9</accession>
<organism evidence="10 11">
    <name type="scientific">Tribolium castaneum</name>
    <name type="common">Red flour beetle</name>
    <dbReference type="NCBI Taxonomy" id="7070"/>
    <lineage>
        <taxon>Eukaryota</taxon>
        <taxon>Metazoa</taxon>
        <taxon>Ecdysozoa</taxon>
        <taxon>Arthropoda</taxon>
        <taxon>Hexapoda</taxon>
        <taxon>Insecta</taxon>
        <taxon>Pterygota</taxon>
        <taxon>Neoptera</taxon>
        <taxon>Endopterygota</taxon>
        <taxon>Coleoptera</taxon>
        <taxon>Polyphaga</taxon>
        <taxon>Cucujiformia</taxon>
        <taxon>Tenebrionidae</taxon>
        <taxon>Tenebrionidae incertae sedis</taxon>
        <taxon>Tribolium</taxon>
    </lineage>
</organism>
<dbReference type="PRINTS" id="PR00716">
    <property type="entry name" value="MPIPHPHTASE"/>
</dbReference>
<evidence type="ECO:0000256" key="5">
    <source>
        <dbReference type="ARBA" id="ARBA00022912"/>
    </source>
</evidence>
<evidence type="ECO:0000256" key="4">
    <source>
        <dbReference type="ARBA" id="ARBA00022801"/>
    </source>
</evidence>
<dbReference type="GO" id="GO:0009794">
    <property type="term" value="P:regulation of mitotic cell cycle, embryonic"/>
    <property type="evidence" value="ECO:0007669"/>
    <property type="project" value="UniProtKB-ARBA"/>
</dbReference>
<sequence length="446" mass="51034">MWDSISTDSCDVCQCPPRSKRGDDSCLDKENIQQALSPVKIEELSFYGNSSPPAIICSGTSPNHCNHNIITRRPLEDHDPNSRDSGYVANYNEGKFSTYASPTRGSFELASIGSMEDEFFEDFSDIEPLEDNLPQDFGKLITGPINFQNRKETPTSPRDLVIRPLFRRALSLQTERTPPSRVRSCLFKTTESRPFKRPEPPQGFESPNSKKQKIEDEEAAVPVARPVLQRCVSATEESIKFAVQRSFVEPDLIGDFSKTFCLPLTQGRHQDLKCITADTLAKLIRGDFSGNVASYKVIDCRYPYEYKGGHIDGAINVYTKEQCMELLTNVASASKEPRKRSNILVFHCEFSSKRGPDLYRYLREQDRQLNQDVYPSLHYPEVYLLEGGYKKFFEEYSDLCVPIAYTEMLHPEYENELRHFRLKSKTWNADTRQRSGCRHNLKRLGL</sequence>
<evidence type="ECO:0000313" key="10">
    <source>
        <dbReference type="EMBL" id="EFA12824.1"/>
    </source>
</evidence>
<dbReference type="InParanoid" id="D7EJP9"/>
<reference evidence="10 11" key="2">
    <citation type="journal article" date="2010" name="Nucleic Acids Res.">
        <title>BeetleBase in 2010: revisions to provide comprehensive genomic information for Tribolium castaneum.</title>
        <authorList>
            <person name="Kim H.S."/>
            <person name="Murphy T."/>
            <person name="Xia J."/>
            <person name="Caragea D."/>
            <person name="Park Y."/>
            <person name="Beeman R.W."/>
            <person name="Lorenzen M.D."/>
            <person name="Butcher S."/>
            <person name="Manak J.R."/>
            <person name="Brown S.J."/>
        </authorList>
    </citation>
    <scope>GENOME REANNOTATION</scope>
    <source>
        <strain evidence="10 11">Georgia GA2</strain>
    </source>
</reference>
<dbReference type="GO" id="GO:0110032">
    <property type="term" value="P:positive regulation of G2/MI transition of meiotic cell cycle"/>
    <property type="evidence" value="ECO:0000318"/>
    <property type="project" value="GO_Central"/>
</dbReference>
<dbReference type="GO" id="GO:0005737">
    <property type="term" value="C:cytoplasm"/>
    <property type="evidence" value="ECO:0000318"/>
    <property type="project" value="GO_Central"/>
</dbReference>